<name>A0A2Z6E0L1_HYDTE</name>
<evidence type="ECO:0000256" key="7">
    <source>
        <dbReference type="SAM" id="MobiDB-lite"/>
    </source>
</evidence>
<evidence type="ECO:0000256" key="1">
    <source>
        <dbReference type="ARBA" id="ARBA00010718"/>
    </source>
</evidence>
<keyword evidence="4" id="KW-0862">Zinc</keyword>
<gene>
    <name evidence="9" type="ORF">HPTL_1797</name>
</gene>
<dbReference type="Pfam" id="PF16747">
    <property type="entry name" value="Adhesin_E"/>
    <property type="match status" value="1"/>
</dbReference>
<evidence type="ECO:0000256" key="3">
    <source>
        <dbReference type="ARBA" id="ARBA00022723"/>
    </source>
</evidence>
<evidence type="ECO:0000256" key="6">
    <source>
        <dbReference type="ARBA" id="ARBA00048348"/>
    </source>
</evidence>
<organism evidence="9 10">
    <name type="scientific">Hydrogenophilus thermoluteolus</name>
    <name type="common">Pseudomonas hydrogenothermophila</name>
    <dbReference type="NCBI Taxonomy" id="297"/>
    <lineage>
        <taxon>Bacteria</taxon>
        <taxon>Pseudomonadati</taxon>
        <taxon>Pseudomonadota</taxon>
        <taxon>Hydrogenophilia</taxon>
        <taxon>Hydrogenophilales</taxon>
        <taxon>Hydrogenophilaceae</taxon>
        <taxon>Hydrogenophilus</taxon>
    </lineage>
</organism>
<dbReference type="EC" id="4.2.1.1" evidence="2"/>
<dbReference type="PANTHER" id="PTHR18952">
    <property type="entry name" value="CARBONIC ANHYDRASE"/>
    <property type="match status" value="1"/>
</dbReference>
<dbReference type="PANTHER" id="PTHR18952:SF265">
    <property type="entry name" value="CARBONIC ANHYDRASE"/>
    <property type="match status" value="1"/>
</dbReference>
<feature type="region of interest" description="Disordered" evidence="7">
    <location>
        <begin position="250"/>
        <end position="317"/>
    </location>
</feature>
<dbReference type="InterPro" id="IPR023561">
    <property type="entry name" value="Carbonic_anhydrase_a-class"/>
</dbReference>
<dbReference type="AlphaFoldDB" id="A0A2Z6E0L1"/>
<sequence>MCTPLPGVRTMGETIVWKGLVSLAVMVAFLGWSGPTRAAWVTVAKDREREVQVDTETILPAEAGIKVAWGRVILAPSEAERLGFAMIRALNRFDCQHRTFTTVKRVYLDAEGLPIRDEAVAQEQAVPVVKGSVDERLWRAVCEPMSPQALQRVAAQALASAKSAMEPGDPTTHEGASHERAAPAHAAPTAAQAAPAMQLAEGAQKTHEPSEGAIPIGVDLADPSQLPPEIAQLPVPNLLPKKPRIVKTPGAHATLAPSPPSKMAAQSAASDRHAPGGQVATTHEASTQHGANPPTTETAHAVTPHQPSAQKTERGVPAVAEHRTSAAPSVTRQPRAHTGAQTALTVTSQHRPVATGNASSARSRTRRVLPPPDAWRYEGAGGPAVWDRMDPEWRICRAGRRQSPITLRGAIPSSVPPPEWFVRPAWHTVSQSPQGEIVLVPRAPQSLRWRGVVWQLQRASWHHPVLHPGRSGGPWLGSWVLAFVGNGARLFVEIPVAQSTRTAPELEALAQWAQGGRNASRLRWDWRSLLPVFDTFYLYEGSEPWPPCREGVVWLVYQSGTEAEGGVIAPLLAGPRTSRPPQPANGRLLLEAIR</sequence>
<keyword evidence="10" id="KW-1185">Reference proteome</keyword>
<dbReference type="InterPro" id="IPR031939">
    <property type="entry name" value="Adhesin_E-like"/>
</dbReference>
<evidence type="ECO:0000256" key="5">
    <source>
        <dbReference type="ARBA" id="ARBA00023239"/>
    </source>
</evidence>
<reference evidence="9 10" key="1">
    <citation type="submission" date="2018-04" db="EMBL/GenBank/DDBJ databases">
        <title>Complete genome sequence of Hydrogenophilus thermoluteolus TH-1.</title>
        <authorList>
            <person name="Arai H."/>
        </authorList>
    </citation>
    <scope>NUCLEOTIDE SEQUENCE [LARGE SCALE GENOMIC DNA]</scope>
    <source>
        <strain evidence="9 10">TH-1</strain>
    </source>
</reference>
<evidence type="ECO:0000259" key="8">
    <source>
        <dbReference type="PROSITE" id="PS51144"/>
    </source>
</evidence>
<dbReference type="GO" id="GO:0004089">
    <property type="term" value="F:carbonate dehydratase activity"/>
    <property type="evidence" value="ECO:0007669"/>
    <property type="project" value="UniProtKB-EC"/>
</dbReference>
<proteinExistence type="inferred from homology"/>
<protein>
    <recommendedName>
        <fullName evidence="2">carbonic anhydrase</fullName>
        <ecNumber evidence="2">4.2.1.1</ecNumber>
    </recommendedName>
</protein>
<keyword evidence="3" id="KW-0479">Metal-binding</keyword>
<feature type="compositionally biased region" description="Low complexity" evidence="7">
    <location>
        <begin position="183"/>
        <end position="203"/>
    </location>
</feature>
<dbReference type="SUPFAM" id="SSF51069">
    <property type="entry name" value="Carbonic anhydrase"/>
    <property type="match status" value="1"/>
</dbReference>
<evidence type="ECO:0000313" key="10">
    <source>
        <dbReference type="Proteomes" id="UP000262004"/>
    </source>
</evidence>
<dbReference type="SMART" id="SM01057">
    <property type="entry name" value="Carb_anhydrase"/>
    <property type="match status" value="1"/>
</dbReference>
<dbReference type="InterPro" id="IPR001148">
    <property type="entry name" value="CA_dom"/>
</dbReference>
<feature type="region of interest" description="Disordered" evidence="7">
    <location>
        <begin position="160"/>
        <end position="215"/>
    </location>
</feature>
<dbReference type="InterPro" id="IPR036398">
    <property type="entry name" value="CA_dom_sf"/>
</dbReference>
<dbReference type="Proteomes" id="UP000262004">
    <property type="component" value="Chromosome"/>
</dbReference>
<dbReference type="EMBL" id="AP018558">
    <property type="protein sequence ID" value="BBD78055.1"/>
    <property type="molecule type" value="Genomic_DNA"/>
</dbReference>
<dbReference type="PROSITE" id="PS51144">
    <property type="entry name" value="ALPHA_CA_2"/>
    <property type="match status" value="1"/>
</dbReference>
<evidence type="ECO:0000256" key="2">
    <source>
        <dbReference type="ARBA" id="ARBA00012925"/>
    </source>
</evidence>
<comment type="similarity">
    <text evidence="1">Belongs to the alpha-carbonic anhydrase family.</text>
</comment>
<feature type="compositionally biased region" description="Polar residues" evidence="7">
    <location>
        <begin position="279"/>
        <end position="298"/>
    </location>
</feature>
<evidence type="ECO:0000313" key="9">
    <source>
        <dbReference type="EMBL" id="BBD78055.1"/>
    </source>
</evidence>
<accession>A0A2Z6E0L1</accession>
<dbReference type="KEGG" id="htl:HPTL_1797"/>
<comment type="catalytic activity">
    <reaction evidence="6">
        <text>hydrogencarbonate + H(+) = CO2 + H2O</text>
        <dbReference type="Rhea" id="RHEA:10748"/>
        <dbReference type="ChEBI" id="CHEBI:15377"/>
        <dbReference type="ChEBI" id="CHEBI:15378"/>
        <dbReference type="ChEBI" id="CHEBI:16526"/>
        <dbReference type="ChEBI" id="CHEBI:17544"/>
        <dbReference type="EC" id="4.2.1.1"/>
    </reaction>
</comment>
<feature type="compositionally biased region" description="Basic and acidic residues" evidence="7">
    <location>
        <begin position="171"/>
        <end position="182"/>
    </location>
</feature>
<feature type="region of interest" description="Disordered" evidence="7">
    <location>
        <begin position="349"/>
        <end position="375"/>
    </location>
</feature>
<keyword evidence="5" id="KW-0456">Lyase</keyword>
<feature type="domain" description="Alpha-carbonic anhydrase" evidence="8">
    <location>
        <begin position="373"/>
        <end position="593"/>
    </location>
</feature>
<dbReference type="Gene3D" id="3.10.200.10">
    <property type="entry name" value="Alpha carbonic anhydrase"/>
    <property type="match status" value="1"/>
</dbReference>
<feature type="compositionally biased region" description="Polar residues" evidence="7">
    <location>
        <begin position="349"/>
        <end position="362"/>
    </location>
</feature>
<dbReference type="GO" id="GO:0008270">
    <property type="term" value="F:zinc ion binding"/>
    <property type="evidence" value="ECO:0007669"/>
    <property type="project" value="InterPro"/>
</dbReference>
<evidence type="ECO:0000256" key="4">
    <source>
        <dbReference type="ARBA" id="ARBA00022833"/>
    </source>
</evidence>